<dbReference type="PANTHER" id="PTHR43653">
    <property type="entry name" value="CYTOCHROME C ASSEMBLY PROTEIN-RELATED"/>
    <property type="match status" value="1"/>
</dbReference>
<dbReference type="InterPro" id="IPR002541">
    <property type="entry name" value="Cyt_c_assembly"/>
</dbReference>
<dbReference type="EMBL" id="CP157942">
    <property type="protein sequence ID" value="XBS67192.1"/>
    <property type="molecule type" value="Genomic_DNA"/>
</dbReference>
<dbReference type="GO" id="GO:0017004">
    <property type="term" value="P:cytochrome complex assembly"/>
    <property type="evidence" value="ECO:0007669"/>
    <property type="project" value="UniProtKB-KW"/>
</dbReference>
<dbReference type="PRINTS" id="PR01410">
    <property type="entry name" value="CCBIOGENESIS"/>
</dbReference>
<keyword evidence="3" id="KW-1133">Transmembrane helix</keyword>
<evidence type="ECO:0000256" key="2">
    <source>
        <dbReference type="ARBA" id="ARBA00022748"/>
    </source>
</evidence>
<keyword evidence="2" id="KW-0201">Cytochrome c-type biogenesis</keyword>
<comment type="similarity">
    <text evidence="1">Belongs to the CcmF/CycK/Ccl1/NrfE/CcsA family.</text>
</comment>
<evidence type="ECO:0000313" key="6">
    <source>
        <dbReference type="EMBL" id="XBS67192.1"/>
    </source>
</evidence>
<feature type="transmembrane region" description="Helical" evidence="3">
    <location>
        <begin position="452"/>
        <end position="473"/>
    </location>
</feature>
<feature type="transmembrane region" description="Helical" evidence="3">
    <location>
        <begin position="583"/>
        <end position="601"/>
    </location>
</feature>
<feature type="transmembrane region" description="Helical" evidence="3">
    <location>
        <begin position="195"/>
        <end position="214"/>
    </location>
</feature>
<feature type="transmembrane region" description="Helical" evidence="3">
    <location>
        <begin position="221"/>
        <end position="244"/>
    </location>
</feature>
<evidence type="ECO:0000256" key="1">
    <source>
        <dbReference type="ARBA" id="ARBA00009186"/>
    </source>
</evidence>
<protein>
    <submittedName>
        <fullName evidence="6">Heme lyase CcmF/NrfE family subunit</fullName>
    </submittedName>
</protein>
<evidence type="ECO:0000256" key="3">
    <source>
        <dbReference type="SAM" id="Phobius"/>
    </source>
</evidence>
<sequence length="614" mass="69273">MAILIYCHITNDFSLENVYYHSHTTKPLIYKICGVWGNKEGSMLLWTLVLTFYLFLMGIFTDNDSKLKKVSLITQGLICFCFLLFTLLESSPFTKMPGIETDGLGFNPILQDIGLAIHPPILYLGYLGFSVPFSLSIAGLIAKVEGNVWAKIVRPWVLISWSLLTFGISLGSWWAYRELGWGGFWFWDPVENVSLMPWLIAVALTHLLLVVRNFNILRNFAILLTLTTFILSVTGTFLVRSGILTSVHTFADDPRYGLYILALLGIITVSSLVIFVVFTRKNCTSFQCSTLESEKKSATQVTEGRRFFSRLTMMLMNNLLFITAFFIVFVGTLYPTVLEYLTGELISVGAPYYNSLFNPIALAILVLTMIGQYCCWRGNSLLPIFREYRFSFCSAAAILPFIFHMELIIVLSVAISIALLVFILEAYSKRIRLFKVALGESILLARKVSKSYYAMMLAHAGVAILVLGITYSVGWQEKKENYLKIGDSITVNKFKVTLRNIELIKKENFHAVRGTMDIRNLLNNKILGEIAPEYRFYLVEGQKNVESNIYHNLLSDIYVVIGEIDKSKSKIAAKVHYKPGMSVIWFGSFLIAFGLLLAAFSSGKKVKPPVRLIS</sequence>
<dbReference type="Pfam" id="PF01578">
    <property type="entry name" value="Cytochrom_C_asm"/>
    <property type="match status" value="1"/>
</dbReference>
<feature type="transmembrane region" description="Helical" evidence="3">
    <location>
        <begin position="43"/>
        <end position="60"/>
    </location>
</feature>
<proteinExistence type="inferred from homology"/>
<dbReference type="AlphaFoldDB" id="A0AAU7Q233"/>
<dbReference type="GO" id="GO:0016829">
    <property type="term" value="F:lyase activity"/>
    <property type="evidence" value="ECO:0007669"/>
    <property type="project" value="UniProtKB-KW"/>
</dbReference>
<feature type="transmembrane region" description="Helical" evidence="3">
    <location>
        <begin position="409"/>
        <end position="427"/>
    </location>
</feature>
<feature type="transmembrane region" description="Helical" evidence="3">
    <location>
        <begin position="256"/>
        <end position="278"/>
    </location>
</feature>
<dbReference type="PANTHER" id="PTHR43653:SF1">
    <property type="entry name" value="CYTOCHROME C-TYPE BIOGENESIS PROTEIN CCMF"/>
    <property type="match status" value="1"/>
</dbReference>
<accession>A0AAU7Q233</accession>
<keyword evidence="6" id="KW-0456">Lyase</keyword>
<reference evidence="6" key="1">
    <citation type="submission" date="2024-06" db="EMBL/GenBank/DDBJ databases">
        <authorList>
            <person name="Dussert Y."/>
            <person name="Peccoud J."/>
            <person name="Pigeault R."/>
        </authorList>
    </citation>
    <scope>NUCLEOTIDE SEQUENCE</scope>
    <source>
        <strain evidence="6">WArc</strain>
    </source>
</reference>
<evidence type="ECO:0000259" key="4">
    <source>
        <dbReference type="Pfam" id="PF01578"/>
    </source>
</evidence>
<name>A0AAU7Q233_9RICK</name>
<feature type="transmembrane region" description="Helical" evidence="3">
    <location>
        <begin position="72"/>
        <end position="88"/>
    </location>
</feature>
<feature type="transmembrane region" description="Helical" evidence="3">
    <location>
        <begin position="315"/>
        <end position="336"/>
    </location>
</feature>
<feature type="transmembrane region" description="Helical" evidence="3">
    <location>
        <begin position="356"/>
        <end position="376"/>
    </location>
</feature>
<feature type="transmembrane region" description="Helical" evidence="3">
    <location>
        <begin position="121"/>
        <end position="144"/>
    </location>
</feature>
<gene>
    <name evidence="6" type="ORF">ABLO99_00250</name>
</gene>
<dbReference type="GO" id="GO:0020037">
    <property type="term" value="F:heme binding"/>
    <property type="evidence" value="ECO:0007669"/>
    <property type="project" value="InterPro"/>
</dbReference>
<feature type="domain" description="Cytochrome c assembly protein" evidence="4">
    <location>
        <begin position="36"/>
        <end position="241"/>
    </location>
</feature>
<feature type="domain" description="Cytochrome c-type biogenesis protein CcmF C-terminal" evidence="5">
    <location>
        <begin position="300"/>
        <end position="600"/>
    </location>
</feature>
<dbReference type="Pfam" id="PF16327">
    <property type="entry name" value="CcmF_C"/>
    <property type="match status" value="1"/>
</dbReference>
<feature type="transmembrane region" description="Helical" evidence="3">
    <location>
        <begin position="156"/>
        <end position="175"/>
    </location>
</feature>
<evidence type="ECO:0000259" key="5">
    <source>
        <dbReference type="Pfam" id="PF16327"/>
    </source>
</evidence>
<dbReference type="InterPro" id="IPR003567">
    <property type="entry name" value="Cyt_c_biogenesis"/>
</dbReference>
<dbReference type="InterPro" id="IPR032523">
    <property type="entry name" value="CcmF_C"/>
</dbReference>
<dbReference type="GO" id="GO:0015232">
    <property type="term" value="F:heme transmembrane transporter activity"/>
    <property type="evidence" value="ECO:0007669"/>
    <property type="project" value="InterPro"/>
</dbReference>
<dbReference type="RefSeq" id="WP_349967731.1">
    <property type="nucleotide sequence ID" value="NZ_CP157942.1"/>
</dbReference>
<organism evidence="6">
    <name type="scientific">Wolbachia endosymbiont of Armadillidium arcangelii</name>
    <dbReference type="NCBI Taxonomy" id="3158571"/>
    <lineage>
        <taxon>Bacteria</taxon>
        <taxon>Pseudomonadati</taxon>
        <taxon>Pseudomonadota</taxon>
        <taxon>Alphaproteobacteria</taxon>
        <taxon>Rickettsiales</taxon>
        <taxon>Anaplasmataceae</taxon>
        <taxon>Wolbachieae</taxon>
        <taxon>Wolbachia</taxon>
    </lineage>
</organism>
<keyword evidence="3" id="KW-0812">Transmembrane</keyword>
<dbReference type="GO" id="GO:0016020">
    <property type="term" value="C:membrane"/>
    <property type="evidence" value="ECO:0007669"/>
    <property type="project" value="InterPro"/>
</dbReference>
<keyword evidence="3" id="KW-0472">Membrane</keyword>